<evidence type="ECO:0000259" key="5">
    <source>
        <dbReference type="PROSITE" id="PS51721"/>
    </source>
</evidence>
<organism evidence="6 7">
    <name type="scientific">Eiseniibacteriota bacterium</name>
    <dbReference type="NCBI Taxonomy" id="2212470"/>
    <lineage>
        <taxon>Bacteria</taxon>
        <taxon>Candidatus Eiseniibacteriota</taxon>
    </lineage>
</organism>
<dbReference type="InterPro" id="IPR030378">
    <property type="entry name" value="G_CP_dom"/>
</dbReference>
<evidence type="ECO:0000259" key="4">
    <source>
        <dbReference type="PROSITE" id="PS50936"/>
    </source>
</evidence>
<dbReference type="Proteomes" id="UP000320184">
    <property type="component" value="Unassembled WGS sequence"/>
</dbReference>
<feature type="binding site" evidence="3">
    <location>
        <begin position="172"/>
        <end position="180"/>
    </location>
    <ligand>
        <name>GTP</name>
        <dbReference type="ChEBI" id="CHEBI:37565"/>
    </ligand>
</feature>
<name>A0A538SIJ7_UNCEI</name>
<dbReference type="PANTHER" id="PTHR32120:SF11">
    <property type="entry name" value="SMALL RIBOSOMAL SUBUNIT BIOGENESIS GTPASE RSGA 1, MITOCHONDRIAL-RELATED"/>
    <property type="match status" value="1"/>
</dbReference>
<comment type="subunit">
    <text evidence="3">Monomer. Associates with 30S ribosomal subunit, binds 16S rRNA.</text>
</comment>
<proteinExistence type="inferred from homology"/>
<dbReference type="InterPro" id="IPR004881">
    <property type="entry name" value="Ribosome_biogen_GTPase_RsgA"/>
</dbReference>
<accession>A0A538SIJ7</accession>
<keyword evidence="2 3" id="KW-0342">GTP-binding</keyword>
<dbReference type="Gene3D" id="3.40.50.300">
    <property type="entry name" value="P-loop containing nucleotide triphosphate hydrolases"/>
    <property type="match status" value="1"/>
</dbReference>
<sequence length="299" mass="32046">MARVDYGSCILMPGHGPPLEGTVKGSLRGSSKALGNAVVVGDRVHFQTDRGRAVVVAVAPRRNVFSRCAAGRRPAEQVVAANVDQVVLVASVLEPEFKPNFADRVLCQAEHAGIPARIVINKIDLGSRDLALVVLADYARAGYPGQPASAKSGEGADHLRQACRGRRSLFVGHSGVGKSTLLNALVPELNLLAASVNPKTGKGRQTTTAAWLLRPEPDLELIDTPGVRTFALWGIGPRDLDQSYPDFRRFLGECRFANCQHDREPQCAVREGVAAGLIAARRHASYLKLRAELEAEGPP</sequence>
<reference evidence="6 7" key="1">
    <citation type="journal article" date="2019" name="Nat. Microbiol.">
        <title>Mediterranean grassland soil C-N compound turnover is dependent on rainfall and depth, and is mediated by genomically divergent microorganisms.</title>
        <authorList>
            <person name="Diamond S."/>
            <person name="Andeer P.F."/>
            <person name="Li Z."/>
            <person name="Crits-Christoph A."/>
            <person name="Burstein D."/>
            <person name="Anantharaman K."/>
            <person name="Lane K.R."/>
            <person name="Thomas B.C."/>
            <person name="Pan C."/>
            <person name="Northen T.R."/>
            <person name="Banfield J.F."/>
        </authorList>
    </citation>
    <scope>NUCLEOTIDE SEQUENCE [LARGE SCALE GENOMIC DNA]</scope>
    <source>
        <strain evidence="6">WS_3</strain>
    </source>
</reference>
<dbReference type="PROSITE" id="PS51721">
    <property type="entry name" value="G_CP"/>
    <property type="match status" value="1"/>
</dbReference>
<dbReference type="GO" id="GO:0046872">
    <property type="term" value="F:metal ion binding"/>
    <property type="evidence" value="ECO:0007669"/>
    <property type="project" value="UniProtKB-KW"/>
</dbReference>
<feature type="binding site" evidence="3">
    <location>
        <position position="267"/>
    </location>
    <ligand>
        <name>Zn(2+)</name>
        <dbReference type="ChEBI" id="CHEBI:29105"/>
    </ligand>
</feature>
<dbReference type="CDD" id="cd01854">
    <property type="entry name" value="YjeQ_EngC"/>
    <property type="match status" value="1"/>
</dbReference>
<feature type="domain" description="EngC GTPase" evidence="4">
    <location>
        <begin position="81"/>
        <end position="228"/>
    </location>
</feature>
<dbReference type="PANTHER" id="PTHR32120">
    <property type="entry name" value="SMALL RIBOSOMAL SUBUNIT BIOGENESIS GTPASE RSGA"/>
    <property type="match status" value="1"/>
</dbReference>
<dbReference type="NCBIfam" id="TIGR00157">
    <property type="entry name" value="ribosome small subunit-dependent GTPase A"/>
    <property type="match status" value="1"/>
</dbReference>
<dbReference type="GO" id="GO:0003924">
    <property type="term" value="F:GTPase activity"/>
    <property type="evidence" value="ECO:0007669"/>
    <property type="project" value="UniProtKB-UniRule"/>
</dbReference>
<dbReference type="InterPro" id="IPR010914">
    <property type="entry name" value="RsgA_GTPase_dom"/>
</dbReference>
<keyword evidence="3" id="KW-0378">Hydrolase</keyword>
<keyword evidence="3" id="KW-0862">Zinc</keyword>
<evidence type="ECO:0000313" key="7">
    <source>
        <dbReference type="Proteomes" id="UP000320184"/>
    </source>
</evidence>
<dbReference type="GO" id="GO:0005525">
    <property type="term" value="F:GTP binding"/>
    <property type="evidence" value="ECO:0007669"/>
    <property type="project" value="UniProtKB-UniRule"/>
</dbReference>
<comment type="function">
    <text evidence="3">One of several proteins that assist in the late maturation steps of the functional core of the 30S ribosomal subunit. Helps release RbfA from mature subunits. May play a role in the assembly of ribosomal proteins into the subunit. Circularly permuted GTPase that catalyzes slow GTP hydrolysis, GTPase activity is stimulated by the 30S ribosomal subunit.</text>
</comment>
<dbReference type="SUPFAM" id="SSF52540">
    <property type="entry name" value="P-loop containing nucleoside triphosphate hydrolases"/>
    <property type="match status" value="1"/>
</dbReference>
<feature type="binding site" evidence="3">
    <location>
        <begin position="121"/>
        <end position="124"/>
    </location>
    <ligand>
        <name>GTP</name>
        <dbReference type="ChEBI" id="CHEBI:37565"/>
    </ligand>
</feature>
<keyword evidence="3" id="KW-0694">RNA-binding</keyword>
<comment type="cofactor">
    <cofactor evidence="3">
        <name>Zn(2+)</name>
        <dbReference type="ChEBI" id="CHEBI:29105"/>
    </cofactor>
    <text evidence="3">Binds 1 zinc ion per subunit.</text>
</comment>
<keyword evidence="3" id="KW-0479">Metal-binding</keyword>
<evidence type="ECO:0000313" key="6">
    <source>
        <dbReference type="EMBL" id="TMQ51193.1"/>
    </source>
</evidence>
<evidence type="ECO:0000256" key="3">
    <source>
        <dbReference type="HAMAP-Rule" id="MF_01820"/>
    </source>
</evidence>
<dbReference type="GO" id="GO:0005737">
    <property type="term" value="C:cytoplasm"/>
    <property type="evidence" value="ECO:0007669"/>
    <property type="project" value="UniProtKB-SubCell"/>
</dbReference>
<dbReference type="AlphaFoldDB" id="A0A538SIJ7"/>
<feature type="binding site" evidence="3">
    <location>
        <position position="254"/>
    </location>
    <ligand>
        <name>Zn(2+)</name>
        <dbReference type="ChEBI" id="CHEBI:29105"/>
    </ligand>
</feature>
<gene>
    <name evidence="3 6" type="primary">rsgA</name>
    <name evidence="6" type="ORF">E6K73_06400</name>
</gene>
<evidence type="ECO:0000256" key="1">
    <source>
        <dbReference type="ARBA" id="ARBA00022741"/>
    </source>
</evidence>
<feature type="domain" description="CP-type G" evidence="5">
    <location>
        <begin position="68"/>
        <end position="230"/>
    </location>
</feature>
<keyword evidence="1 3" id="KW-0547">Nucleotide-binding</keyword>
<keyword evidence="3" id="KW-0690">Ribosome biogenesis</keyword>
<dbReference type="HAMAP" id="MF_01820">
    <property type="entry name" value="GTPase_RsgA"/>
    <property type="match status" value="1"/>
</dbReference>
<keyword evidence="3" id="KW-0699">rRNA-binding</keyword>
<feature type="binding site" evidence="3">
    <location>
        <position position="261"/>
    </location>
    <ligand>
        <name>Zn(2+)</name>
        <dbReference type="ChEBI" id="CHEBI:29105"/>
    </ligand>
</feature>
<dbReference type="GO" id="GO:0042274">
    <property type="term" value="P:ribosomal small subunit biogenesis"/>
    <property type="evidence" value="ECO:0007669"/>
    <property type="project" value="UniProtKB-UniRule"/>
</dbReference>
<dbReference type="Pfam" id="PF03193">
    <property type="entry name" value="RsgA_GTPase"/>
    <property type="match status" value="1"/>
</dbReference>
<keyword evidence="3" id="KW-0963">Cytoplasm</keyword>
<dbReference type="EC" id="3.6.1.-" evidence="3"/>
<dbReference type="EMBL" id="VBOT01000078">
    <property type="protein sequence ID" value="TMQ51193.1"/>
    <property type="molecule type" value="Genomic_DNA"/>
</dbReference>
<dbReference type="InterPro" id="IPR027417">
    <property type="entry name" value="P-loop_NTPase"/>
</dbReference>
<protein>
    <recommendedName>
        <fullName evidence="3">Small ribosomal subunit biogenesis GTPase RsgA</fullName>
        <ecNumber evidence="3">3.6.1.-</ecNumber>
    </recommendedName>
</protein>
<comment type="subcellular location">
    <subcellularLocation>
        <location evidence="3">Cytoplasm</location>
    </subcellularLocation>
</comment>
<dbReference type="Gene3D" id="1.10.40.50">
    <property type="entry name" value="Probable gtpase engc, domain 3"/>
    <property type="match status" value="1"/>
</dbReference>
<comment type="similarity">
    <text evidence="3">Belongs to the TRAFAC class YlqF/YawG GTPase family. RsgA subfamily.</text>
</comment>
<dbReference type="GO" id="GO:0019843">
    <property type="term" value="F:rRNA binding"/>
    <property type="evidence" value="ECO:0007669"/>
    <property type="project" value="UniProtKB-KW"/>
</dbReference>
<feature type="binding site" evidence="3">
    <location>
        <position position="259"/>
    </location>
    <ligand>
        <name>Zn(2+)</name>
        <dbReference type="ChEBI" id="CHEBI:29105"/>
    </ligand>
</feature>
<evidence type="ECO:0000256" key="2">
    <source>
        <dbReference type="ARBA" id="ARBA00023134"/>
    </source>
</evidence>
<dbReference type="PROSITE" id="PS50936">
    <property type="entry name" value="ENGC_GTPASE"/>
    <property type="match status" value="1"/>
</dbReference>
<comment type="caution">
    <text evidence="6">The sequence shown here is derived from an EMBL/GenBank/DDBJ whole genome shotgun (WGS) entry which is preliminary data.</text>
</comment>